<reference evidence="1" key="1">
    <citation type="submission" date="2022-07" db="EMBL/GenBank/DDBJ databases">
        <title>Sequence of Pasteurella multocoda 17BRD-035.</title>
        <authorList>
            <person name="Roy Chowdhury P."/>
            <person name="Alhamami T."/>
            <person name="Trott D.J."/>
            <person name="Djordvevic S.P."/>
        </authorList>
    </citation>
    <scope>NUCLEOTIDE SEQUENCE</scope>
    <source>
        <strain evidence="1">17BRD-035</strain>
    </source>
</reference>
<dbReference type="RefSeq" id="WP_156732425.1">
    <property type="nucleotide sequence ID" value="NZ_CP033598.1"/>
</dbReference>
<evidence type="ECO:0000313" key="1">
    <source>
        <dbReference type="EMBL" id="MDT3452216.1"/>
    </source>
</evidence>
<comment type="caution">
    <text evidence="1">The sequence shown here is derived from an EMBL/GenBank/DDBJ whole genome shotgun (WGS) entry which is preliminary data.</text>
</comment>
<sequence length="299" mass="34457">MNSYFAIIKQGFSPRVVSLAIDINAQNVLNSEFERCKNEFNNVEPEEYYTGYQSEDNSELFYIDKFNLNLNVFDALENPTNQKVFDINEIGIENIIAIFTSGNSQEECLVQYYNSNNFIKMSKTVFMTDKTKEMTSGHINGFSIANKLVAVLRKKDDNIRIIFRSFDLARRVFTTLDDYFKEATDEELKSFISSHFDADPNFNILEIANKNTRKKVTQLNKHKILDNKTADEIKEMASKFEFELNISPQSKKVLIPNNIRDINELLSGFASLIYQSPITGERMKANAARPYPKKNKPLP</sequence>
<evidence type="ECO:0008006" key="3">
    <source>
        <dbReference type="Google" id="ProtNLM"/>
    </source>
</evidence>
<dbReference type="Proteomes" id="UP001182304">
    <property type="component" value="Unassembled WGS sequence"/>
</dbReference>
<accession>A0AAW8V6S2</accession>
<proteinExistence type="predicted"/>
<dbReference type="AlphaFoldDB" id="A0AAW8V6S2"/>
<dbReference type="EMBL" id="JANIEN010000004">
    <property type="protein sequence ID" value="MDT3452216.1"/>
    <property type="molecule type" value="Genomic_DNA"/>
</dbReference>
<name>A0AAW8V6S2_PASMD</name>
<organism evidence="1 2">
    <name type="scientific">Pasteurella multocida</name>
    <dbReference type="NCBI Taxonomy" id="747"/>
    <lineage>
        <taxon>Bacteria</taxon>
        <taxon>Pseudomonadati</taxon>
        <taxon>Pseudomonadota</taxon>
        <taxon>Gammaproteobacteria</taxon>
        <taxon>Pasteurellales</taxon>
        <taxon>Pasteurellaceae</taxon>
        <taxon>Pasteurella</taxon>
    </lineage>
</organism>
<gene>
    <name evidence="1" type="ORF">NQF69_05410</name>
</gene>
<evidence type="ECO:0000313" key="2">
    <source>
        <dbReference type="Proteomes" id="UP001182304"/>
    </source>
</evidence>
<protein>
    <recommendedName>
        <fullName evidence="3">DUF4868 domain-containing protein</fullName>
    </recommendedName>
</protein>